<dbReference type="InterPro" id="IPR035965">
    <property type="entry name" value="PAS-like_dom_sf"/>
</dbReference>
<feature type="domain" description="PAS" evidence="1">
    <location>
        <begin position="162"/>
        <end position="232"/>
    </location>
</feature>
<dbReference type="InterPro" id="IPR000014">
    <property type="entry name" value="PAS"/>
</dbReference>
<dbReference type="SUPFAM" id="SSF55073">
    <property type="entry name" value="Nucleotide cyclase"/>
    <property type="match status" value="1"/>
</dbReference>
<evidence type="ECO:0000313" key="5">
    <source>
        <dbReference type="Proteomes" id="UP000617402"/>
    </source>
</evidence>
<dbReference type="InterPro" id="IPR013767">
    <property type="entry name" value="PAS_fold"/>
</dbReference>
<evidence type="ECO:0000313" key="4">
    <source>
        <dbReference type="EMBL" id="MBC9784703.1"/>
    </source>
</evidence>
<dbReference type="Pfam" id="PF00989">
    <property type="entry name" value="PAS"/>
    <property type="match status" value="1"/>
</dbReference>
<evidence type="ECO:0000259" key="2">
    <source>
        <dbReference type="PROSITE" id="PS50113"/>
    </source>
</evidence>
<dbReference type="Pfam" id="PF00990">
    <property type="entry name" value="GGDEF"/>
    <property type="match status" value="1"/>
</dbReference>
<dbReference type="InterPro" id="IPR001610">
    <property type="entry name" value="PAC"/>
</dbReference>
<dbReference type="SMART" id="SM00091">
    <property type="entry name" value="PAS"/>
    <property type="match status" value="2"/>
</dbReference>
<feature type="domain" description="GGDEF" evidence="3">
    <location>
        <begin position="325"/>
        <end position="451"/>
    </location>
</feature>
<dbReference type="InterPro" id="IPR029787">
    <property type="entry name" value="Nucleotide_cyclase"/>
</dbReference>
<accession>A0ABR7T3V5</accession>
<name>A0ABR7T3V5_HELCL</name>
<dbReference type="Proteomes" id="UP000617402">
    <property type="component" value="Unassembled WGS sequence"/>
</dbReference>
<dbReference type="Gene3D" id="3.30.450.20">
    <property type="entry name" value="PAS domain"/>
    <property type="match status" value="2"/>
</dbReference>
<dbReference type="NCBIfam" id="TIGR00229">
    <property type="entry name" value="sensory_box"/>
    <property type="match status" value="2"/>
</dbReference>
<dbReference type="NCBIfam" id="TIGR00254">
    <property type="entry name" value="GGDEF"/>
    <property type="match status" value="1"/>
</dbReference>
<reference evidence="4 5" key="1">
    <citation type="submission" date="2020-07" db="EMBL/GenBank/DDBJ databases">
        <title>Draft whole-genome sequence of Heliobacterium chlorum DSM 3682, type strain.</title>
        <authorList>
            <person name="Kyndt J.A."/>
            <person name="Meyer T.E."/>
            <person name="Imhoff J.F."/>
        </authorList>
    </citation>
    <scope>NUCLEOTIDE SEQUENCE [LARGE SCALE GENOMIC DNA]</scope>
    <source>
        <strain evidence="4 5">DSM 3682</strain>
    </source>
</reference>
<dbReference type="InterPro" id="IPR043128">
    <property type="entry name" value="Rev_trsase/Diguanyl_cyclase"/>
</dbReference>
<feature type="domain" description="PAS" evidence="1">
    <location>
        <begin position="34"/>
        <end position="86"/>
    </location>
</feature>
<evidence type="ECO:0000259" key="3">
    <source>
        <dbReference type="PROSITE" id="PS50887"/>
    </source>
</evidence>
<feature type="domain" description="PAC" evidence="2">
    <location>
        <begin position="235"/>
        <end position="286"/>
    </location>
</feature>
<dbReference type="RefSeq" id="WP_188039931.1">
    <property type="nucleotide sequence ID" value="NZ_JACVHF010000008.1"/>
</dbReference>
<dbReference type="SMART" id="SM00086">
    <property type="entry name" value="PAC"/>
    <property type="match status" value="2"/>
</dbReference>
<dbReference type="Pfam" id="PF13426">
    <property type="entry name" value="PAS_9"/>
    <property type="match status" value="1"/>
</dbReference>
<dbReference type="CDD" id="cd00130">
    <property type="entry name" value="PAS"/>
    <property type="match status" value="2"/>
</dbReference>
<dbReference type="PROSITE" id="PS50112">
    <property type="entry name" value="PAS"/>
    <property type="match status" value="2"/>
</dbReference>
<dbReference type="InterPro" id="IPR000160">
    <property type="entry name" value="GGDEF_dom"/>
</dbReference>
<proteinExistence type="predicted"/>
<dbReference type="PANTHER" id="PTHR45138">
    <property type="entry name" value="REGULATORY COMPONENTS OF SENSORY TRANSDUCTION SYSTEM"/>
    <property type="match status" value="1"/>
</dbReference>
<dbReference type="PROSITE" id="PS50113">
    <property type="entry name" value="PAC"/>
    <property type="match status" value="2"/>
</dbReference>
<evidence type="ECO:0000259" key="1">
    <source>
        <dbReference type="PROSITE" id="PS50112"/>
    </source>
</evidence>
<dbReference type="InterPro" id="IPR000700">
    <property type="entry name" value="PAS-assoc_C"/>
</dbReference>
<dbReference type="EMBL" id="JACVHF010000008">
    <property type="protein sequence ID" value="MBC9784703.1"/>
    <property type="molecule type" value="Genomic_DNA"/>
</dbReference>
<dbReference type="Gene3D" id="3.30.70.270">
    <property type="match status" value="1"/>
</dbReference>
<sequence>MNYLLFSKEELIKRLEQVEEERNFFKTLTHIYYRIIEKLNSGIVVHYPDSSIAFCNSQAASLLGLNKEEIRGKMISDPDWKFISPDGDPLEISEYPFSKVMAEKKPIQNMVAGIFQKSTNDIVWVLVNAYPFLMNNGDPSLIMITLVDITDYRKLMIKIQESESKTSNILNSTPVGICMTDEFGFFEDVNPAYCSIYGYSKEELIGKHFTVVCTESNKEVLSRTHDSFISGNGELAEEWEVVRKDGSRIYIYANATLIKDLDGRAKKVTFVIDVTDRKKFEQELKLKNRLLHTQAITDSLTGLLNHGAIFNSLDIEVIKAIKERRNLCLLLLDLDNFKLINDVYGHIAGDCVLMSLSEVLKSAIRKNDIVGRYGGEEFIVIYPDTELKEAITLSEKIRTKIQSMNLDYDLKVTASGGLAQLKSESSTELLKRTDDLLYKAKKEGKNRVVYQ</sequence>
<dbReference type="SMART" id="SM00267">
    <property type="entry name" value="GGDEF"/>
    <property type="match status" value="1"/>
</dbReference>
<comment type="caution">
    <text evidence="4">The sequence shown here is derived from an EMBL/GenBank/DDBJ whole genome shotgun (WGS) entry which is preliminary data.</text>
</comment>
<dbReference type="CDD" id="cd01949">
    <property type="entry name" value="GGDEF"/>
    <property type="match status" value="1"/>
</dbReference>
<dbReference type="InterPro" id="IPR050469">
    <property type="entry name" value="Diguanylate_Cyclase"/>
</dbReference>
<feature type="domain" description="PAC" evidence="2">
    <location>
        <begin position="108"/>
        <end position="161"/>
    </location>
</feature>
<dbReference type="PANTHER" id="PTHR45138:SF24">
    <property type="entry name" value="DIGUANYLATE CYCLASE DGCC-RELATED"/>
    <property type="match status" value="1"/>
</dbReference>
<organism evidence="4 5">
    <name type="scientific">Heliobacterium chlorum</name>
    <dbReference type="NCBI Taxonomy" id="2698"/>
    <lineage>
        <taxon>Bacteria</taxon>
        <taxon>Bacillati</taxon>
        <taxon>Bacillota</taxon>
        <taxon>Clostridia</taxon>
        <taxon>Eubacteriales</taxon>
        <taxon>Heliobacteriaceae</taxon>
        <taxon>Heliobacterium</taxon>
    </lineage>
</organism>
<dbReference type="SUPFAM" id="SSF55785">
    <property type="entry name" value="PYP-like sensor domain (PAS domain)"/>
    <property type="match status" value="2"/>
</dbReference>
<dbReference type="PROSITE" id="PS50887">
    <property type="entry name" value="GGDEF"/>
    <property type="match status" value="1"/>
</dbReference>
<protein>
    <submittedName>
        <fullName evidence="4">Diguanylate cyclase</fullName>
    </submittedName>
</protein>
<gene>
    <name evidence="4" type="ORF">H1S01_09295</name>
</gene>
<keyword evidence="5" id="KW-1185">Reference proteome</keyword>